<feature type="compositionally biased region" description="Pro residues" evidence="1">
    <location>
        <begin position="49"/>
        <end position="58"/>
    </location>
</feature>
<gene>
    <name evidence="2" type="ORF">RJ639_006846</name>
</gene>
<dbReference type="PANTHER" id="PTHR16199">
    <property type="entry name" value="CONDENSIN-2 COMPLEX SUBUNIT G2"/>
    <property type="match status" value="1"/>
</dbReference>
<keyword evidence="3" id="KW-1185">Reference proteome</keyword>
<dbReference type="EMBL" id="JAVXUP010001063">
    <property type="protein sequence ID" value="KAK3016523.1"/>
    <property type="molecule type" value="Genomic_DNA"/>
</dbReference>
<feature type="compositionally biased region" description="Basic residues" evidence="1">
    <location>
        <begin position="86"/>
        <end position="96"/>
    </location>
</feature>
<dbReference type="PANTHER" id="PTHR16199:SF4">
    <property type="entry name" value="CONDENSIN-2 COMPLEX SUBUNIT G2"/>
    <property type="match status" value="1"/>
</dbReference>
<evidence type="ECO:0008006" key="4">
    <source>
        <dbReference type="Google" id="ProtNLM"/>
    </source>
</evidence>
<sequence>LNGEATPLVPPELCRGLPHLRHQTWPEIGQTLPQSPDPPPHPLRRPLLLSPPPPPPLHLPFHRPIQAPLHLNHLRPPQSPPSPPTKRLRRSSRHSKTITSENSAASDHENAKKTVTESLRVYAYVALMCVLHPKRAFSPADLLPAVSELHDNLILFESDSILLSEIANLCEEWWKEELPGREALISQTLPFLLSRSLTLKKKVDVHRVYALREAFNLFDFEDESIEDLKLLLIRCVISPLYLKMEVGRRFVAFMFGLSGQLVKEALAMIRSQIPFGRRSMLEAYAEIVFRAWKAVDEGSRGEIVDGFLQGLVDSAIHASSRPFATSIRRVLGGFINQRTTDGIEKLLFRLAEPVIFRSLQVANSNVRQNALHLLLDLFPLEDPDSTKEVKDTLLDKQFFLLEKLLMDECPDVRVVAVEGSCRILHLFWEIIPSSTITKLITKIFDDMTHDVSNEVRLSTVNGIIYLLGNPQSHDILKVLLPRLGHLILDSALSIRVAAIDLLLLLRDIRTFQFHKVVSLDVLLTTLATDQPLVARKITKLIIPSYFPSKVSPEEACSRCVTLMKRSPIAGARFCEFALSEGASLQALMELFQVFISLALSPDKLESNQTDALLVAAAYLCNNLVSDASYKIVLKEELSGDTVKCLFVAAATGRAQSSVCNIVSLISPDAVDGLLEECMGLVTNCSGLSDNVERQAEVRSAHKMMLSCDWFSSMLEALTKLLQNTAYGCHTQFGTEMPKYDIPPKKQRKTISAIKISGKQKTASGKKFSNSSTGRFEEDYAIATGIAWQIKDLLIPEDTRKSMLGSEVLDYAFFALKVISEVSIVQCLQCDYMSTSPVSAYTALTLHISCNNVTLSGTKKKDSVDSSKSSLNHNLVDQTIDHLLNCTNKQLEAGDTRMSGKPSDSRDSYTCRMNRASQTNASSPSDGDFVTMISWNYNPELRLFFDLPVGSTFTKERRLSNLVKMLTAVLKFIVDSTMMDLASSNRERCLKFTLDYMEFIISNVRRHTYDQLQLEEEDMKETFLCLKSSFTYAAKLLNLVLSSSSEASLPPPEAYNLANHLLDLILFSEECLGSGYAARLIAAAKPWLPDLVLALGSWYIPKQTSGKKVRSTASDTDESSFPSWPLILAKIELCELRDIGSDEESDRVTKSEEFSAFKTLLGIMIQLLRANHNVLDAVGVFLLSGSAVGLERKDFELVLGLLHFICVKLVRHENREWGELNLMLECLQEIYPQIETEADALENCEEGKQKLQSAIALLQPVWMCYISETGREAMEEE</sequence>
<reference evidence="2" key="1">
    <citation type="submission" date="2022-12" db="EMBL/GenBank/DDBJ databases">
        <title>Draft genome assemblies for two species of Escallonia (Escalloniales).</title>
        <authorList>
            <person name="Chanderbali A."/>
            <person name="Dervinis C."/>
            <person name="Anghel I."/>
            <person name="Soltis D."/>
            <person name="Soltis P."/>
            <person name="Zapata F."/>
        </authorList>
    </citation>
    <scope>NUCLEOTIDE SEQUENCE</scope>
    <source>
        <strain evidence="2">UCBG64.0493</strain>
        <tissue evidence="2">Leaf</tissue>
    </source>
</reference>
<evidence type="ECO:0000313" key="3">
    <source>
        <dbReference type="Proteomes" id="UP001188597"/>
    </source>
</evidence>
<accession>A0AA88VZ21</accession>
<dbReference type="Pfam" id="PF12422">
    <property type="entry name" value="Condensin2nSMC"/>
    <property type="match status" value="1"/>
</dbReference>
<dbReference type="GO" id="GO:0005634">
    <property type="term" value="C:nucleus"/>
    <property type="evidence" value="ECO:0007669"/>
    <property type="project" value="InterPro"/>
</dbReference>
<dbReference type="InterPro" id="IPR024741">
    <property type="entry name" value="Condensin2_G2"/>
</dbReference>
<dbReference type="GO" id="GO:0000796">
    <property type="term" value="C:condensin complex"/>
    <property type="evidence" value="ECO:0007669"/>
    <property type="project" value="TreeGrafter"/>
</dbReference>
<evidence type="ECO:0000313" key="2">
    <source>
        <dbReference type="EMBL" id="KAK3016523.1"/>
    </source>
</evidence>
<dbReference type="InterPro" id="IPR011989">
    <property type="entry name" value="ARM-like"/>
</dbReference>
<organism evidence="2 3">
    <name type="scientific">Escallonia herrerae</name>
    <dbReference type="NCBI Taxonomy" id="1293975"/>
    <lineage>
        <taxon>Eukaryota</taxon>
        <taxon>Viridiplantae</taxon>
        <taxon>Streptophyta</taxon>
        <taxon>Embryophyta</taxon>
        <taxon>Tracheophyta</taxon>
        <taxon>Spermatophyta</taxon>
        <taxon>Magnoliopsida</taxon>
        <taxon>eudicotyledons</taxon>
        <taxon>Gunneridae</taxon>
        <taxon>Pentapetalae</taxon>
        <taxon>asterids</taxon>
        <taxon>campanulids</taxon>
        <taxon>Escalloniales</taxon>
        <taxon>Escalloniaceae</taxon>
        <taxon>Escallonia</taxon>
    </lineage>
</organism>
<feature type="region of interest" description="Disordered" evidence="1">
    <location>
        <begin position="28"/>
        <end position="112"/>
    </location>
</feature>
<name>A0AA88VZ21_9ASTE</name>
<dbReference type="AlphaFoldDB" id="A0AA88VZ21"/>
<protein>
    <recommendedName>
        <fullName evidence="4">Condensin-2 complex subunit G2</fullName>
    </recommendedName>
</protein>
<evidence type="ECO:0000256" key="1">
    <source>
        <dbReference type="SAM" id="MobiDB-lite"/>
    </source>
</evidence>
<dbReference type="GO" id="GO:0000070">
    <property type="term" value="P:mitotic sister chromatid segregation"/>
    <property type="evidence" value="ECO:0007669"/>
    <property type="project" value="TreeGrafter"/>
</dbReference>
<proteinExistence type="predicted"/>
<dbReference type="Proteomes" id="UP001188597">
    <property type="component" value="Unassembled WGS sequence"/>
</dbReference>
<dbReference type="Gene3D" id="1.25.10.10">
    <property type="entry name" value="Leucine-rich Repeat Variant"/>
    <property type="match status" value="1"/>
</dbReference>
<dbReference type="InterPro" id="IPR016024">
    <property type="entry name" value="ARM-type_fold"/>
</dbReference>
<feature type="non-terminal residue" evidence="2">
    <location>
        <position position="1276"/>
    </location>
</feature>
<comment type="caution">
    <text evidence="2">The sequence shown here is derived from an EMBL/GenBank/DDBJ whole genome shotgun (WGS) entry which is preliminary data.</text>
</comment>
<dbReference type="SUPFAM" id="SSF48371">
    <property type="entry name" value="ARM repeat"/>
    <property type="match status" value="1"/>
</dbReference>